<gene>
    <name evidence="10" type="ORF">Aory04_001241100</name>
</gene>
<keyword evidence="4" id="KW-0028">Amino-acid biosynthesis</keyword>
<dbReference type="InterPro" id="IPR011060">
    <property type="entry name" value="RibuloseP-bd_barrel"/>
</dbReference>
<dbReference type="Gene3D" id="3.20.20.70">
    <property type="entry name" value="Aldolase class I"/>
    <property type="match status" value="1"/>
</dbReference>
<proteinExistence type="inferred from homology"/>
<dbReference type="InterPro" id="IPR002028">
    <property type="entry name" value="Trp_synthase_suA"/>
</dbReference>
<dbReference type="GO" id="GO:0004834">
    <property type="term" value="F:tryptophan synthase activity"/>
    <property type="evidence" value="ECO:0007669"/>
    <property type="project" value="UniProtKB-EC"/>
</dbReference>
<evidence type="ECO:0000256" key="2">
    <source>
        <dbReference type="ARBA" id="ARBA00011270"/>
    </source>
</evidence>
<evidence type="ECO:0000256" key="7">
    <source>
        <dbReference type="ARBA" id="ARBA00023239"/>
    </source>
</evidence>
<evidence type="ECO:0000256" key="6">
    <source>
        <dbReference type="ARBA" id="ARBA00023141"/>
    </source>
</evidence>
<name>A0AAN4YVP6_ASPOZ</name>
<dbReference type="InterPro" id="IPR013785">
    <property type="entry name" value="Aldolase_TIM"/>
</dbReference>
<comment type="pathway">
    <text evidence="1">Amino-acid biosynthesis; L-tryptophan biosynthesis; L-tryptophan from chorismate: step 5/5.</text>
</comment>
<dbReference type="AlphaFoldDB" id="A0AAN4YVP6"/>
<dbReference type="PANTHER" id="PTHR43406:SF1">
    <property type="entry name" value="TRYPTOPHAN SYNTHASE ALPHA CHAIN, CHLOROPLASTIC"/>
    <property type="match status" value="1"/>
</dbReference>
<evidence type="ECO:0000256" key="9">
    <source>
        <dbReference type="RuleBase" id="RU003662"/>
    </source>
</evidence>
<keyword evidence="7" id="KW-0456">Lyase</keyword>
<dbReference type="CDD" id="cd04724">
    <property type="entry name" value="Tryptophan_synthase_alpha"/>
    <property type="match status" value="1"/>
</dbReference>
<keyword evidence="6" id="KW-0057">Aromatic amino acid biosynthesis</keyword>
<evidence type="ECO:0000313" key="10">
    <source>
        <dbReference type="EMBL" id="GMG37577.1"/>
    </source>
</evidence>
<reference evidence="10" key="1">
    <citation type="submission" date="2023-04" db="EMBL/GenBank/DDBJ databases">
        <title>Aspergillus oryzae NBRC 4228.</title>
        <authorList>
            <person name="Ichikawa N."/>
            <person name="Sato H."/>
            <person name="Tonouchi N."/>
        </authorList>
    </citation>
    <scope>NUCLEOTIDE SEQUENCE</scope>
    <source>
        <strain evidence="10">NBRC 4228</strain>
    </source>
</reference>
<evidence type="ECO:0000313" key="11">
    <source>
        <dbReference type="Proteomes" id="UP001165205"/>
    </source>
</evidence>
<comment type="similarity">
    <text evidence="9">Belongs to the TrpA family.</text>
</comment>
<comment type="caution">
    <text evidence="10">The sequence shown here is derived from an EMBL/GenBank/DDBJ whole genome shotgun (WGS) entry which is preliminary data.</text>
</comment>
<evidence type="ECO:0000256" key="5">
    <source>
        <dbReference type="ARBA" id="ARBA00022822"/>
    </source>
</evidence>
<comment type="catalytic activity">
    <reaction evidence="8">
        <text>(1S,2R)-1-C-(indol-3-yl)glycerol 3-phosphate + L-serine = D-glyceraldehyde 3-phosphate + L-tryptophan + H2O</text>
        <dbReference type="Rhea" id="RHEA:10532"/>
        <dbReference type="ChEBI" id="CHEBI:15377"/>
        <dbReference type="ChEBI" id="CHEBI:33384"/>
        <dbReference type="ChEBI" id="CHEBI:57912"/>
        <dbReference type="ChEBI" id="CHEBI:58866"/>
        <dbReference type="ChEBI" id="CHEBI:59776"/>
        <dbReference type="EC" id="4.2.1.20"/>
    </reaction>
</comment>
<keyword evidence="5" id="KW-0822">Tryptophan biosynthesis</keyword>
<organism evidence="10 11">
    <name type="scientific">Aspergillus oryzae</name>
    <name type="common">Yellow koji mold</name>
    <dbReference type="NCBI Taxonomy" id="5062"/>
    <lineage>
        <taxon>Eukaryota</taxon>
        <taxon>Fungi</taxon>
        <taxon>Dikarya</taxon>
        <taxon>Ascomycota</taxon>
        <taxon>Pezizomycotina</taxon>
        <taxon>Eurotiomycetes</taxon>
        <taxon>Eurotiomycetidae</taxon>
        <taxon>Eurotiales</taxon>
        <taxon>Aspergillaceae</taxon>
        <taxon>Aspergillus</taxon>
        <taxon>Aspergillus subgen. Circumdati</taxon>
    </lineage>
</organism>
<dbReference type="EC" id="4.2.1.20" evidence="3"/>
<comment type="subunit">
    <text evidence="2">Tetramer of two alpha and two beta chains.</text>
</comment>
<evidence type="ECO:0000256" key="4">
    <source>
        <dbReference type="ARBA" id="ARBA00022605"/>
    </source>
</evidence>
<evidence type="ECO:0000256" key="1">
    <source>
        <dbReference type="ARBA" id="ARBA00004733"/>
    </source>
</evidence>
<dbReference type="Pfam" id="PF00290">
    <property type="entry name" value="Trp_syntA"/>
    <property type="match status" value="1"/>
</dbReference>
<dbReference type="PANTHER" id="PTHR43406">
    <property type="entry name" value="TRYPTOPHAN SYNTHASE, ALPHA CHAIN"/>
    <property type="match status" value="1"/>
</dbReference>
<sequence length="104" mass="11693">MGVPFTDPIADGPTIQKANTKALENGVTVTTVLEKVREARRRGLKVPILLMGYYNPMMRYGEERMLKDCREAGVNGFIMVDLPPEEAVRFREHCTSNGYVNVFA</sequence>
<accession>A0AAN4YVP6</accession>
<evidence type="ECO:0000256" key="3">
    <source>
        <dbReference type="ARBA" id="ARBA00012043"/>
    </source>
</evidence>
<dbReference type="GO" id="GO:0005829">
    <property type="term" value="C:cytosol"/>
    <property type="evidence" value="ECO:0007669"/>
    <property type="project" value="TreeGrafter"/>
</dbReference>
<protein>
    <recommendedName>
        <fullName evidence="3">tryptophan synthase</fullName>
        <ecNumber evidence="3">4.2.1.20</ecNumber>
    </recommendedName>
</protein>
<dbReference type="Proteomes" id="UP001165205">
    <property type="component" value="Unassembled WGS sequence"/>
</dbReference>
<dbReference type="SUPFAM" id="SSF51366">
    <property type="entry name" value="Ribulose-phoshate binding barrel"/>
    <property type="match status" value="1"/>
</dbReference>
<dbReference type="EMBL" id="BSYA01000247">
    <property type="protein sequence ID" value="GMG37577.1"/>
    <property type="molecule type" value="Genomic_DNA"/>
</dbReference>
<evidence type="ECO:0000256" key="8">
    <source>
        <dbReference type="ARBA" id="ARBA00049047"/>
    </source>
</evidence>
<dbReference type="NCBIfam" id="TIGR00262">
    <property type="entry name" value="trpA"/>
    <property type="match status" value="1"/>
</dbReference>